<organism evidence="7 8">
    <name type="scientific">Leptosia nina</name>
    <dbReference type="NCBI Taxonomy" id="320188"/>
    <lineage>
        <taxon>Eukaryota</taxon>
        <taxon>Metazoa</taxon>
        <taxon>Ecdysozoa</taxon>
        <taxon>Arthropoda</taxon>
        <taxon>Hexapoda</taxon>
        <taxon>Insecta</taxon>
        <taxon>Pterygota</taxon>
        <taxon>Neoptera</taxon>
        <taxon>Endopterygota</taxon>
        <taxon>Lepidoptera</taxon>
        <taxon>Glossata</taxon>
        <taxon>Ditrysia</taxon>
        <taxon>Papilionoidea</taxon>
        <taxon>Pieridae</taxon>
        <taxon>Pierinae</taxon>
        <taxon>Leptosia</taxon>
    </lineage>
</organism>
<dbReference type="Proteomes" id="UP001497472">
    <property type="component" value="Unassembled WGS sequence"/>
</dbReference>
<comment type="caution">
    <text evidence="7">The sequence shown here is derived from an EMBL/GenBank/DDBJ whole genome shotgun (WGS) entry which is preliminary data.</text>
</comment>
<evidence type="ECO:0000256" key="2">
    <source>
        <dbReference type="ARBA" id="ARBA00022692"/>
    </source>
</evidence>
<accession>A0AAV1K399</accession>
<evidence type="ECO:0000256" key="4">
    <source>
        <dbReference type="ARBA" id="ARBA00023136"/>
    </source>
</evidence>
<dbReference type="AlphaFoldDB" id="A0AAV1K399"/>
<feature type="transmembrane region" description="Helical" evidence="6">
    <location>
        <begin position="393"/>
        <end position="414"/>
    </location>
</feature>
<dbReference type="InterPro" id="IPR005828">
    <property type="entry name" value="MFS_sugar_transport-like"/>
</dbReference>
<proteinExistence type="predicted"/>
<feature type="transmembrane region" description="Helical" evidence="6">
    <location>
        <begin position="453"/>
        <end position="470"/>
    </location>
</feature>
<sequence length="557" mass="61873">MANTAPVDARSHALDDSVGSGPAVSAVNVDEDKWGDPLEALLARLGPFGFYQRYVLFLLMIPNLLAPMYSLNYIFIADRVPFRCVVPECEYDGRPQVHNASVAQLLSQDECRRRKPLQLDRPTCEPFHYHPEDTLPCRQFVYETQDTIFAEFGLACEEWRRTLVGTVRNAALPIALLLTGYISDGWGRRTAFCVFSAFAGALGLVKSYASNYGVYLALEFFEAALGYGFNSAAYVMMVELARPSLRATFACASGVAYALGGVLLAETARRVSYWRHLLRVLHTPALALPFYWLVLDETVRWLHAADRIDAAVAVVKKAARWNKVVLEEDFIRDSMEFKEDTNKKKAEGNACFNLTRSRVLVLRFAACSFCWVAAAFVYYGLTVNSTALSGDKYTNFALNMAMEIVASLLIMMALERIGRKISIAVAFLLCAAVSGLPLFIGSEMKRTHRWSQFAGKLFITFAFNSLYVFTAEMFPTSARSSALAAVSLVGRIGSILAPQTPLLSETFRALLYCGVSLCATAAVVLVPETRRAALPQLAHHAERLRCASIRRQKRQRS</sequence>
<evidence type="ECO:0000313" key="7">
    <source>
        <dbReference type="EMBL" id="CAK1555048.1"/>
    </source>
</evidence>
<feature type="transmembrane region" description="Helical" evidence="6">
    <location>
        <begin position="421"/>
        <end position="441"/>
    </location>
</feature>
<comment type="subcellular location">
    <subcellularLocation>
        <location evidence="1">Membrane</location>
        <topology evidence="1">Multi-pass membrane protein</topology>
    </subcellularLocation>
</comment>
<feature type="transmembrane region" description="Helical" evidence="6">
    <location>
        <begin position="360"/>
        <end position="381"/>
    </location>
</feature>
<keyword evidence="8" id="KW-1185">Reference proteome</keyword>
<gene>
    <name evidence="7" type="ORF">LNINA_LOCUS13888</name>
</gene>
<protein>
    <recommendedName>
        <fullName evidence="9">Organic cation transporter</fullName>
    </recommendedName>
</protein>
<dbReference type="InterPro" id="IPR036259">
    <property type="entry name" value="MFS_trans_sf"/>
</dbReference>
<evidence type="ECO:0008006" key="9">
    <source>
        <dbReference type="Google" id="ProtNLM"/>
    </source>
</evidence>
<keyword evidence="3 6" id="KW-1133">Transmembrane helix</keyword>
<evidence type="ECO:0000256" key="3">
    <source>
        <dbReference type="ARBA" id="ARBA00022989"/>
    </source>
</evidence>
<name>A0AAV1K399_9NEOP</name>
<dbReference type="PROSITE" id="PS00216">
    <property type="entry name" value="SUGAR_TRANSPORT_1"/>
    <property type="match status" value="2"/>
</dbReference>
<feature type="transmembrane region" description="Helical" evidence="6">
    <location>
        <begin position="191"/>
        <end position="209"/>
    </location>
</feature>
<keyword evidence="2 6" id="KW-0812">Transmembrane</keyword>
<evidence type="ECO:0000256" key="5">
    <source>
        <dbReference type="SAM" id="MobiDB-lite"/>
    </source>
</evidence>
<feature type="transmembrane region" description="Helical" evidence="6">
    <location>
        <begin position="54"/>
        <end position="75"/>
    </location>
</feature>
<dbReference type="GO" id="GO:0016020">
    <property type="term" value="C:membrane"/>
    <property type="evidence" value="ECO:0007669"/>
    <property type="project" value="UniProtKB-SubCell"/>
</dbReference>
<evidence type="ECO:0000256" key="1">
    <source>
        <dbReference type="ARBA" id="ARBA00004141"/>
    </source>
</evidence>
<evidence type="ECO:0000313" key="8">
    <source>
        <dbReference type="Proteomes" id="UP001497472"/>
    </source>
</evidence>
<keyword evidence="4 6" id="KW-0472">Membrane</keyword>
<dbReference type="PANTHER" id="PTHR24064">
    <property type="entry name" value="SOLUTE CARRIER FAMILY 22 MEMBER"/>
    <property type="match status" value="1"/>
</dbReference>
<dbReference type="SUPFAM" id="SSF103473">
    <property type="entry name" value="MFS general substrate transporter"/>
    <property type="match status" value="1"/>
</dbReference>
<dbReference type="InterPro" id="IPR005829">
    <property type="entry name" value="Sugar_transporter_CS"/>
</dbReference>
<dbReference type="GO" id="GO:0022857">
    <property type="term" value="F:transmembrane transporter activity"/>
    <property type="evidence" value="ECO:0007669"/>
    <property type="project" value="InterPro"/>
</dbReference>
<dbReference type="EMBL" id="CAVLEF010000280">
    <property type="protein sequence ID" value="CAK1555048.1"/>
    <property type="molecule type" value="Genomic_DNA"/>
</dbReference>
<dbReference type="Gene3D" id="1.20.1250.20">
    <property type="entry name" value="MFS general substrate transporter like domains"/>
    <property type="match status" value="1"/>
</dbReference>
<feature type="region of interest" description="Disordered" evidence="5">
    <location>
        <begin position="1"/>
        <end position="22"/>
    </location>
</feature>
<feature type="transmembrane region" description="Helical" evidence="6">
    <location>
        <begin position="247"/>
        <end position="265"/>
    </location>
</feature>
<dbReference type="Pfam" id="PF00083">
    <property type="entry name" value="Sugar_tr"/>
    <property type="match status" value="1"/>
</dbReference>
<feature type="transmembrane region" description="Helical" evidence="6">
    <location>
        <begin position="215"/>
        <end position="235"/>
    </location>
</feature>
<evidence type="ECO:0000256" key="6">
    <source>
        <dbReference type="SAM" id="Phobius"/>
    </source>
</evidence>
<reference evidence="7 8" key="1">
    <citation type="submission" date="2023-11" db="EMBL/GenBank/DDBJ databases">
        <authorList>
            <person name="Okamura Y."/>
        </authorList>
    </citation>
    <scope>NUCLEOTIDE SEQUENCE [LARGE SCALE GENOMIC DNA]</scope>
</reference>